<keyword evidence="1" id="KW-1133">Transmembrane helix</keyword>
<feature type="transmembrane region" description="Helical" evidence="1">
    <location>
        <begin position="127"/>
        <end position="148"/>
    </location>
</feature>
<keyword evidence="3" id="KW-1185">Reference proteome</keyword>
<evidence type="ECO:0000313" key="3">
    <source>
        <dbReference type="Proteomes" id="UP000234382"/>
    </source>
</evidence>
<evidence type="ECO:0000256" key="1">
    <source>
        <dbReference type="SAM" id="Phobius"/>
    </source>
</evidence>
<keyword evidence="1" id="KW-0472">Membrane</keyword>
<feature type="transmembrane region" description="Helical" evidence="1">
    <location>
        <begin position="59"/>
        <end position="82"/>
    </location>
</feature>
<dbReference type="EMBL" id="FXYX01000019">
    <property type="protein sequence ID" value="SMX92335.1"/>
    <property type="molecule type" value="Genomic_DNA"/>
</dbReference>
<gene>
    <name evidence="2" type="ORF">BI49514_02490</name>
</gene>
<feature type="transmembrane region" description="Helical" evidence="1">
    <location>
        <begin position="31"/>
        <end position="52"/>
    </location>
</feature>
<reference evidence="3" key="1">
    <citation type="submission" date="2017-03" db="EMBL/GenBank/DDBJ databases">
        <authorList>
            <person name="Monnet C."/>
        </authorList>
    </citation>
    <scope>NUCLEOTIDE SEQUENCE [LARGE SCALE GENOMIC DNA]</scope>
    <source>
        <strain evidence="3">ATCC 49514</strain>
    </source>
</reference>
<proteinExistence type="predicted"/>
<protein>
    <submittedName>
        <fullName evidence="2">Uncharacterized protein</fullName>
    </submittedName>
</protein>
<sequence length="161" mass="17553">MRHDHSAHMMIKATDETVELYHLKDVQWVEWVLLGWFVVGAAVAIWFLTVIVKRQHAWLPLALLGVASVGLIAGGFFVQMGWHGPYIDDQGMWACPSGLNAMRITEANGYPLSDGIVQCRADAKKNVAVGGAMAGAGVALTVGSGVFLRRRAPRIRVMVDI</sequence>
<evidence type="ECO:0000313" key="2">
    <source>
        <dbReference type="EMBL" id="SMX92335.1"/>
    </source>
</evidence>
<dbReference type="Proteomes" id="UP000234382">
    <property type="component" value="Unassembled WGS sequence"/>
</dbReference>
<name>A0A2H1JXW0_9MICO</name>
<dbReference type="AlphaFoldDB" id="A0A2H1JXW0"/>
<organism evidence="2 3">
    <name type="scientific">Brevibacterium iodinum ATCC 49514</name>
    <dbReference type="NCBI Taxonomy" id="1255616"/>
    <lineage>
        <taxon>Bacteria</taxon>
        <taxon>Bacillati</taxon>
        <taxon>Actinomycetota</taxon>
        <taxon>Actinomycetes</taxon>
        <taxon>Micrococcales</taxon>
        <taxon>Brevibacteriaceae</taxon>
        <taxon>Brevibacterium</taxon>
    </lineage>
</organism>
<accession>A0A2H1JXW0</accession>
<keyword evidence="1" id="KW-0812">Transmembrane</keyword>